<dbReference type="InterPro" id="IPR027854">
    <property type="entry name" value="STMP1"/>
</dbReference>
<reference evidence="1" key="1">
    <citation type="submission" date="2022-12" db="EMBL/GenBank/DDBJ databases">
        <title>Draft genome assemblies for two species of Escallonia (Escalloniales).</title>
        <authorList>
            <person name="Chanderbali A."/>
            <person name="Dervinis C."/>
            <person name="Anghel I."/>
            <person name="Soltis D."/>
            <person name="Soltis P."/>
            <person name="Zapata F."/>
        </authorList>
    </citation>
    <scope>NUCLEOTIDE SEQUENCE</scope>
    <source>
        <strain evidence="1">UCBG64.0493</strain>
        <tissue evidence="1">Leaf</tissue>
    </source>
</reference>
<dbReference type="AlphaFoldDB" id="A0AA88X4N1"/>
<evidence type="ECO:0000313" key="2">
    <source>
        <dbReference type="Proteomes" id="UP001188597"/>
    </source>
</evidence>
<accession>A0AA88X4N1</accession>
<dbReference type="Pfam" id="PF15054">
    <property type="entry name" value="DUF4535"/>
    <property type="match status" value="1"/>
</dbReference>
<dbReference type="PANTHER" id="PTHR33528">
    <property type="entry name" value="OS07G0239500 PROTEIN"/>
    <property type="match status" value="1"/>
</dbReference>
<organism evidence="1 2">
    <name type="scientific">Escallonia herrerae</name>
    <dbReference type="NCBI Taxonomy" id="1293975"/>
    <lineage>
        <taxon>Eukaryota</taxon>
        <taxon>Viridiplantae</taxon>
        <taxon>Streptophyta</taxon>
        <taxon>Embryophyta</taxon>
        <taxon>Tracheophyta</taxon>
        <taxon>Spermatophyta</taxon>
        <taxon>Magnoliopsida</taxon>
        <taxon>eudicotyledons</taxon>
        <taxon>Gunneridae</taxon>
        <taxon>Pentapetalae</taxon>
        <taxon>asterids</taxon>
        <taxon>campanulids</taxon>
        <taxon>Escalloniales</taxon>
        <taxon>Escalloniaceae</taxon>
        <taxon>Escallonia</taxon>
    </lineage>
</organism>
<dbReference type="EMBL" id="JAVXUP010000075">
    <property type="protein sequence ID" value="KAK3039461.1"/>
    <property type="molecule type" value="Genomic_DNA"/>
</dbReference>
<name>A0AA88X4N1_9ASTE</name>
<sequence length="59" mass="6838">MARIVRTTFTFTLGTLFGVYAAQNYNVPNIHKLFNTGVLIAKHYEENYRKPKKKDDTDS</sequence>
<keyword evidence="2" id="KW-1185">Reference proteome</keyword>
<protein>
    <submittedName>
        <fullName evidence="1">Uncharacterized protein</fullName>
    </submittedName>
</protein>
<comment type="caution">
    <text evidence="1">The sequence shown here is derived from an EMBL/GenBank/DDBJ whole genome shotgun (WGS) entry which is preliminary data.</text>
</comment>
<dbReference type="Proteomes" id="UP001188597">
    <property type="component" value="Unassembled WGS sequence"/>
</dbReference>
<evidence type="ECO:0000313" key="1">
    <source>
        <dbReference type="EMBL" id="KAK3039461.1"/>
    </source>
</evidence>
<dbReference type="PANTHER" id="PTHR33528:SF14">
    <property type="entry name" value="SOLUTE CARRIER FAMILY 35 MEMBER A4"/>
    <property type="match status" value="1"/>
</dbReference>
<proteinExistence type="predicted"/>
<gene>
    <name evidence="1" type="ORF">RJ639_028043</name>
</gene>